<sequence>MLGLALAIAAAAHPAPRPADPVLGTWMNRKETVTIAISRCGPALCGRVVWAAPSAIEAAAEGGTPRLVGTMLMRDFRPAGRNVWNGEVFVPDLGQTAQAEMALVGPGQIEINGCQFGGMLCKRQLWHKTSAPR</sequence>
<name>A0ABW4I178_9SPHN</name>
<dbReference type="PANTHER" id="PTHR36919:SF2">
    <property type="entry name" value="BLL6627 PROTEIN"/>
    <property type="match status" value="1"/>
</dbReference>
<dbReference type="Proteomes" id="UP001597115">
    <property type="component" value="Unassembled WGS sequence"/>
</dbReference>
<dbReference type="PANTHER" id="PTHR36919">
    <property type="entry name" value="BLR1215 PROTEIN"/>
    <property type="match status" value="1"/>
</dbReference>
<feature type="domain" description="DUF2147" evidence="1">
    <location>
        <begin position="24"/>
        <end position="128"/>
    </location>
</feature>
<evidence type="ECO:0000313" key="3">
    <source>
        <dbReference type="Proteomes" id="UP001597115"/>
    </source>
</evidence>
<proteinExistence type="predicted"/>
<dbReference type="EMBL" id="JBHUDY010000001">
    <property type="protein sequence ID" value="MFD1611193.1"/>
    <property type="molecule type" value="Genomic_DNA"/>
</dbReference>
<dbReference type="Gene3D" id="2.40.128.520">
    <property type="match status" value="1"/>
</dbReference>
<gene>
    <name evidence="2" type="ORF">ACFSCW_05190</name>
</gene>
<evidence type="ECO:0000313" key="2">
    <source>
        <dbReference type="EMBL" id="MFD1611193.1"/>
    </source>
</evidence>
<protein>
    <submittedName>
        <fullName evidence="2">DUF2147 domain-containing protein</fullName>
    </submittedName>
</protein>
<organism evidence="2 3">
    <name type="scientific">Sphingomonas tabacisoli</name>
    <dbReference type="NCBI Taxonomy" id="2249466"/>
    <lineage>
        <taxon>Bacteria</taxon>
        <taxon>Pseudomonadati</taxon>
        <taxon>Pseudomonadota</taxon>
        <taxon>Alphaproteobacteria</taxon>
        <taxon>Sphingomonadales</taxon>
        <taxon>Sphingomonadaceae</taxon>
        <taxon>Sphingomonas</taxon>
    </lineage>
</organism>
<dbReference type="Pfam" id="PF09917">
    <property type="entry name" value="DUF2147"/>
    <property type="match status" value="1"/>
</dbReference>
<keyword evidence="3" id="KW-1185">Reference proteome</keyword>
<reference evidence="3" key="1">
    <citation type="journal article" date="2019" name="Int. J. Syst. Evol. Microbiol.">
        <title>The Global Catalogue of Microorganisms (GCM) 10K type strain sequencing project: providing services to taxonomists for standard genome sequencing and annotation.</title>
        <authorList>
            <consortium name="The Broad Institute Genomics Platform"/>
            <consortium name="The Broad Institute Genome Sequencing Center for Infectious Disease"/>
            <person name="Wu L."/>
            <person name="Ma J."/>
        </authorList>
    </citation>
    <scope>NUCLEOTIDE SEQUENCE [LARGE SCALE GENOMIC DNA]</scope>
    <source>
        <strain evidence="3">CGMCC 1.16275</strain>
    </source>
</reference>
<dbReference type="InterPro" id="IPR019223">
    <property type="entry name" value="DUF2147"/>
</dbReference>
<evidence type="ECO:0000259" key="1">
    <source>
        <dbReference type="Pfam" id="PF09917"/>
    </source>
</evidence>
<comment type="caution">
    <text evidence="2">The sequence shown here is derived from an EMBL/GenBank/DDBJ whole genome shotgun (WGS) entry which is preliminary data.</text>
</comment>
<dbReference type="RefSeq" id="WP_380887581.1">
    <property type="nucleotide sequence ID" value="NZ_JBHUDY010000001.1"/>
</dbReference>
<accession>A0ABW4I178</accession>